<keyword evidence="3" id="KW-0732">Signal</keyword>
<keyword evidence="4" id="KW-0472">Membrane</keyword>
<sequence length="528" mass="58174">MKFKYIIVVIAGLAICSSSCKKNLVETPYSSLSSSEVFNSETGLKEATLGIYQNYTNAYFTTWYRFCLNESGHQYSTAAFYGDAFCTDQNGFVGTPQSMVAGEADQIWAQDYAGVARANTVIGNATKAVSDTSIVNKYIAEARFLRAFAYFDLVRLFGGVPIIDQQITSLSQTNLIYGKRASVQDTYNFIVADLLYAASELPDTRSATDAGRVTAGTAKALLGKVYLTMAGKPLGQTAYYQKAVDVLKQVVGGAGEAKYNFGLLNNIADVYSITNKKNAEVVLAFSFFYSSSNTSANLNPFFSLPNGYTSGDEQTFFGLTYAFYQLYEGKDKRRDLTMISRYKTVHTGNNANEGDSIIYNPTRLRYIDTNNHAIFASQAINSGIAFGKYDRTARPAGSPPWGYSTDLIMMRFSDVVLCLAEAEIETGNLSDALLLINRVRARAGASPYTDADNMEARVRLERKLELMGDYTTVFDIRRWGTLQNEIAGMSASQVFSGVKGTYNTKYELYPIPQAEINTNPNLTQNPGY</sequence>
<dbReference type="Proteomes" id="UP000198942">
    <property type="component" value="Unassembled WGS sequence"/>
</dbReference>
<dbReference type="GO" id="GO:0009279">
    <property type="term" value="C:cell outer membrane"/>
    <property type="evidence" value="ECO:0007669"/>
    <property type="project" value="UniProtKB-SubCell"/>
</dbReference>
<evidence type="ECO:0000259" key="6">
    <source>
        <dbReference type="Pfam" id="PF07980"/>
    </source>
</evidence>
<evidence type="ECO:0000313" key="8">
    <source>
        <dbReference type="EMBL" id="SEM84331.1"/>
    </source>
</evidence>
<dbReference type="SUPFAM" id="SSF48452">
    <property type="entry name" value="TPR-like"/>
    <property type="match status" value="1"/>
</dbReference>
<evidence type="ECO:0000256" key="4">
    <source>
        <dbReference type="ARBA" id="ARBA00023136"/>
    </source>
</evidence>
<evidence type="ECO:0000259" key="7">
    <source>
        <dbReference type="Pfam" id="PF14322"/>
    </source>
</evidence>
<dbReference type="STRING" id="551995.SAMN05192574_101983"/>
<protein>
    <submittedName>
        <fullName evidence="8">Starch-binding associating with outer membrane</fullName>
    </submittedName>
</protein>
<dbReference type="Pfam" id="PF07980">
    <property type="entry name" value="SusD_RagB"/>
    <property type="match status" value="1"/>
</dbReference>
<keyword evidence="9" id="KW-1185">Reference proteome</keyword>
<dbReference type="OrthoDB" id="5694214at2"/>
<dbReference type="Gene3D" id="1.25.40.390">
    <property type="match status" value="1"/>
</dbReference>
<comment type="similarity">
    <text evidence="2">Belongs to the SusD family.</text>
</comment>
<evidence type="ECO:0000256" key="1">
    <source>
        <dbReference type="ARBA" id="ARBA00004442"/>
    </source>
</evidence>
<dbReference type="RefSeq" id="WP_091208349.1">
    <property type="nucleotide sequence ID" value="NZ_FOCL01000001.1"/>
</dbReference>
<dbReference type="InterPro" id="IPR012944">
    <property type="entry name" value="SusD_RagB_dom"/>
</dbReference>
<name>A0A1H8BN59_9SPHI</name>
<gene>
    <name evidence="8" type="ORF">SAMN05192574_101983</name>
</gene>
<reference evidence="9" key="1">
    <citation type="submission" date="2016-10" db="EMBL/GenBank/DDBJ databases">
        <authorList>
            <person name="Varghese N."/>
            <person name="Submissions S."/>
        </authorList>
    </citation>
    <scope>NUCLEOTIDE SEQUENCE [LARGE SCALE GENOMIC DNA]</scope>
    <source>
        <strain evidence="9">Gh-48</strain>
    </source>
</reference>
<feature type="domain" description="SusD-like N-terminal" evidence="7">
    <location>
        <begin position="26"/>
        <end position="227"/>
    </location>
</feature>
<evidence type="ECO:0000256" key="3">
    <source>
        <dbReference type="ARBA" id="ARBA00022729"/>
    </source>
</evidence>
<feature type="domain" description="RagB/SusD" evidence="6">
    <location>
        <begin position="253"/>
        <end position="528"/>
    </location>
</feature>
<evidence type="ECO:0000313" key="9">
    <source>
        <dbReference type="Proteomes" id="UP000198942"/>
    </source>
</evidence>
<dbReference type="InterPro" id="IPR033985">
    <property type="entry name" value="SusD-like_N"/>
</dbReference>
<dbReference type="EMBL" id="FOCL01000001">
    <property type="protein sequence ID" value="SEM84331.1"/>
    <property type="molecule type" value="Genomic_DNA"/>
</dbReference>
<comment type="subcellular location">
    <subcellularLocation>
        <location evidence="1">Cell outer membrane</location>
    </subcellularLocation>
</comment>
<dbReference type="AlphaFoldDB" id="A0A1H8BN59"/>
<proteinExistence type="inferred from homology"/>
<dbReference type="InterPro" id="IPR011990">
    <property type="entry name" value="TPR-like_helical_dom_sf"/>
</dbReference>
<evidence type="ECO:0000256" key="2">
    <source>
        <dbReference type="ARBA" id="ARBA00006275"/>
    </source>
</evidence>
<dbReference type="Pfam" id="PF14322">
    <property type="entry name" value="SusD-like_3"/>
    <property type="match status" value="1"/>
</dbReference>
<evidence type="ECO:0000256" key="5">
    <source>
        <dbReference type="ARBA" id="ARBA00023237"/>
    </source>
</evidence>
<keyword evidence="5" id="KW-0998">Cell outer membrane</keyword>
<accession>A0A1H8BN59</accession>
<organism evidence="8 9">
    <name type="scientific">Mucilaginibacter gossypiicola</name>
    <dbReference type="NCBI Taxonomy" id="551995"/>
    <lineage>
        <taxon>Bacteria</taxon>
        <taxon>Pseudomonadati</taxon>
        <taxon>Bacteroidota</taxon>
        <taxon>Sphingobacteriia</taxon>
        <taxon>Sphingobacteriales</taxon>
        <taxon>Sphingobacteriaceae</taxon>
        <taxon>Mucilaginibacter</taxon>
    </lineage>
</organism>